<reference evidence="2 3" key="1">
    <citation type="journal article" date="2014" name="Genome Announc.">
        <title>Genome Sequence of Gammaproteobacterial Pseudohaliea rubra Type Strain DSM 19751, Isolated from Coastal Seawater of the Mediterranean Sea.</title>
        <authorList>
            <person name="Spring S."/>
            <person name="Fiebig A."/>
            <person name="Riedel T."/>
            <person name="Goker M."/>
            <person name="Klenk H.P."/>
        </authorList>
    </citation>
    <scope>NUCLEOTIDE SEQUENCE [LARGE SCALE GENOMIC DNA]</scope>
    <source>
        <strain evidence="2 3">DSM 19751</strain>
    </source>
</reference>
<dbReference type="SUPFAM" id="SSF158682">
    <property type="entry name" value="TerB-like"/>
    <property type="match status" value="1"/>
</dbReference>
<dbReference type="AlphaFoldDB" id="A0A095VVS4"/>
<proteinExistence type="predicted"/>
<gene>
    <name evidence="2" type="ORF">HRUBRA_00305</name>
</gene>
<dbReference type="PATRIC" id="fig|1265313.6.peg.305"/>
<dbReference type="EMBL" id="AUVB01000012">
    <property type="protein sequence ID" value="KGE05103.1"/>
    <property type="molecule type" value="Genomic_DNA"/>
</dbReference>
<feature type="domain" description="Co-chaperone DjlA N-terminal" evidence="1">
    <location>
        <begin position="25"/>
        <end position="141"/>
    </location>
</feature>
<dbReference type="CDD" id="cd07313">
    <property type="entry name" value="terB_like_2"/>
    <property type="match status" value="1"/>
</dbReference>
<dbReference type="eggNOG" id="COG4103">
    <property type="taxonomic scope" value="Bacteria"/>
</dbReference>
<protein>
    <recommendedName>
        <fullName evidence="1">Co-chaperone DjlA N-terminal domain-containing protein</fullName>
    </recommendedName>
</protein>
<sequence>MIGALKALFEPARKGQPEVTEHQLHLAAATLLIETARADARQDGVEEAALTATLKRSLGLSEAELSALLAEANAQADAATSLYQFTRLINDHFTPARKQELIIDMWKVAYADGDLDKYEEHLIRRVAELIYVPHEDYIRAKLAMSRR</sequence>
<dbReference type="InterPro" id="IPR007791">
    <property type="entry name" value="DjlA_N"/>
</dbReference>
<dbReference type="Gene3D" id="1.10.3680.10">
    <property type="entry name" value="TerB-like"/>
    <property type="match status" value="1"/>
</dbReference>
<comment type="caution">
    <text evidence="2">The sequence shown here is derived from an EMBL/GenBank/DDBJ whole genome shotgun (WGS) entry which is preliminary data.</text>
</comment>
<dbReference type="OrthoDB" id="5294347at2"/>
<evidence type="ECO:0000313" key="3">
    <source>
        <dbReference type="Proteomes" id="UP000029640"/>
    </source>
</evidence>
<dbReference type="Pfam" id="PF05099">
    <property type="entry name" value="TerB"/>
    <property type="match status" value="1"/>
</dbReference>
<organism evidence="2 3">
    <name type="scientific">Pseudohaliea rubra DSM 19751</name>
    <dbReference type="NCBI Taxonomy" id="1265313"/>
    <lineage>
        <taxon>Bacteria</taxon>
        <taxon>Pseudomonadati</taxon>
        <taxon>Pseudomonadota</taxon>
        <taxon>Gammaproteobacteria</taxon>
        <taxon>Cellvibrionales</taxon>
        <taxon>Halieaceae</taxon>
        <taxon>Pseudohaliea</taxon>
    </lineage>
</organism>
<dbReference type="InterPro" id="IPR029024">
    <property type="entry name" value="TerB-like"/>
</dbReference>
<dbReference type="Proteomes" id="UP000029640">
    <property type="component" value="Unassembled WGS sequence"/>
</dbReference>
<evidence type="ECO:0000313" key="2">
    <source>
        <dbReference type="EMBL" id="KGE05103.1"/>
    </source>
</evidence>
<dbReference type="RefSeq" id="WP_035514346.1">
    <property type="nucleotide sequence ID" value="NZ_KN234748.1"/>
</dbReference>
<accession>A0A095VVS4</accession>
<name>A0A095VVS4_9GAMM</name>
<evidence type="ECO:0000259" key="1">
    <source>
        <dbReference type="Pfam" id="PF05099"/>
    </source>
</evidence>
<keyword evidence="3" id="KW-1185">Reference proteome</keyword>
<dbReference type="HOGENOM" id="CLU_111095_2_0_6"/>
<dbReference type="STRING" id="1265313.HRUBRA_00305"/>